<sequence length="225" mass="26208">MKNRILFILISFLLQGCLTVTEKELPPKIELGNHLPRLEETLVIIEEFWSDIDPKLADQENAPKIGKDSLRKFQSPLVAGYAKRNFASAFAQCRCFQNIVIAFKGIDDLDFLRKKYKNVIRVKLEIYNDSKTVLATTLLRTFTLGLVPTWNSVIQKTEFTVESETLQQPVTFKYDRRFTLYAHIFLFFGLFNEKSVLGRYSQFYDFFQLASSDIYSQKLIPLDDY</sequence>
<gene>
    <name evidence="1" type="ORF">LEP1GSC062_1876</name>
</gene>
<keyword evidence="1" id="KW-0449">Lipoprotein</keyword>
<dbReference type="EMBL" id="AHMT02000053">
    <property type="protein sequence ID" value="EQA60756.1"/>
    <property type="molecule type" value="Genomic_DNA"/>
</dbReference>
<reference evidence="1" key="1">
    <citation type="submission" date="2013-05" db="EMBL/GenBank/DDBJ databases">
        <authorList>
            <person name="Harkins D.M."/>
            <person name="Durkin A.S."/>
            <person name="Brinkac L.M."/>
            <person name="Haft D.H."/>
            <person name="Selengut J.D."/>
            <person name="Sanka R."/>
            <person name="DePew J."/>
            <person name="Purushe J."/>
            <person name="Hartskeerl R.A."/>
            <person name="Ahmed A."/>
            <person name="van der Linden H."/>
            <person name="Goris M.G.A."/>
            <person name="Vinetz J.M."/>
            <person name="Sutton G.G."/>
            <person name="Nierman W.C."/>
            <person name="Fouts D.E."/>
        </authorList>
    </citation>
    <scope>NUCLEOTIDE SEQUENCE [LARGE SCALE GENOMIC DNA]</scope>
    <source>
        <strain evidence="1">L 60</strain>
    </source>
</reference>
<dbReference type="RefSeq" id="WP_010576789.1">
    <property type="nucleotide sequence ID" value="NZ_AHMT02000053.1"/>
</dbReference>
<dbReference type="AlphaFoldDB" id="V6HU52"/>
<protein>
    <submittedName>
        <fullName evidence="1">Lipoprotein</fullName>
    </submittedName>
</protein>
<dbReference type="OrthoDB" id="345741at2"/>
<proteinExistence type="predicted"/>
<evidence type="ECO:0000313" key="1">
    <source>
        <dbReference type="EMBL" id="EQA60756.1"/>
    </source>
</evidence>
<organism evidence="1 2">
    <name type="scientific">Leptospira alexanderi serovar Manhao 3 str. L 60</name>
    <dbReference type="NCBI Taxonomy" id="1049759"/>
    <lineage>
        <taxon>Bacteria</taxon>
        <taxon>Pseudomonadati</taxon>
        <taxon>Spirochaetota</taxon>
        <taxon>Spirochaetia</taxon>
        <taxon>Leptospirales</taxon>
        <taxon>Leptospiraceae</taxon>
        <taxon>Leptospira</taxon>
    </lineage>
</organism>
<keyword evidence="2" id="KW-1185">Reference proteome</keyword>
<dbReference type="Proteomes" id="UP000018747">
    <property type="component" value="Unassembled WGS sequence"/>
</dbReference>
<dbReference type="PROSITE" id="PS51257">
    <property type="entry name" value="PROKAR_LIPOPROTEIN"/>
    <property type="match status" value="1"/>
</dbReference>
<accession>V6HU52</accession>
<comment type="caution">
    <text evidence="1">The sequence shown here is derived from an EMBL/GenBank/DDBJ whole genome shotgun (WGS) entry which is preliminary data.</text>
</comment>
<dbReference type="STRING" id="100053.GCA_002009845_03557"/>
<evidence type="ECO:0000313" key="2">
    <source>
        <dbReference type="Proteomes" id="UP000018747"/>
    </source>
</evidence>
<name>V6HU52_9LEPT</name>